<gene>
    <name evidence="1" type="ORF">S01H4_63194</name>
</gene>
<name>X1EV17_9ZZZZ</name>
<dbReference type="EMBL" id="BART01037932">
    <property type="protein sequence ID" value="GAH12453.1"/>
    <property type="molecule type" value="Genomic_DNA"/>
</dbReference>
<organism evidence="1">
    <name type="scientific">marine sediment metagenome</name>
    <dbReference type="NCBI Taxonomy" id="412755"/>
    <lineage>
        <taxon>unclassified sequences</taxon>
        <taxon>metagenomes</taxon>
        <taxon>ecological metagenomes</taxon>
    </lineage>
</organism>
<comment type="caution">
    <text evidence="1">The sequence shown here is derived from an EMBL/GenBank/DDBJ whole genome shotgun (WGS) entry which is preliminary data.</text>
</comment>
<dbReference type="AlphaFoldDB" id="X1EV17"/>
<accession>X1EV17</accession>
<reference evidence="1" key="1">
    <citation type="journal article" date="2014" name="Front. Microbiol.">
        <title>High frequency of phylogenetically diverse reductive dehalogenase-homologous genes in deep subseafloor sedimentary metagenomes.</title>
        <authorList>
            <person name="Kawai M."/>
            <person name="Futagami T."/>
            <person name="Toyoda A."/>
            <person name="Takaki Y."/>
            <person name="Nishi S."/>
            <person name="Hori S."/>
            <person name="Arai W."/>
            <person name="Tsubouchi T."/>
            <person name="Morono Y."/>
            <person name="Uchiyama I."/>
            <person name="Ito T."/>
            <person name="Fujiyama A."/>
            <person name="Inagaki F."/>
            <person name="Takami H."/>
        </authorList>
    </citation>
    <scope>NUCLEOTIDE SEQUENCE</scope>
    <source>
        <strain evidence="1">Expedition CK06-06</strain>
    </source>
</reference>
<protein>
    <submittedName>
        <fullName evidence="1">Uncharacterized protein</fullName>
    </submittedName>
</protein>
<evidence type="ECO:0000313" key="1">
    <source>
        <dbReference type="EMBL" id="GAH12453.1"/>
    </source>
</evidence>
<proteinExistence type="predicted"/>
<sequence>MINRTILKAKLPKITENNFILMDLDNNRWKIEASKVIWKGKIAPATGLKIKLIGKLIDDNNFKAMEIRPWQQGQRRFMMGENQ</sequence>